<feature type="transmembrane region" description="Helical" evidence="3">
    <location>
        <begin position="46"/>
        <end position="72"/>
    </location>
</feature>
<sequence length="366" mass="41915">MEFSRKDMKILKGVAILFMLSLHLFARKDVGGLYETFSEINGIPLVYYIGLFGDACVPIYLFASGYGLYLSLGKLNTMKSKLKKNLIRILKLLINFWIILFLFMAIAFLVGMPEAFSGGINQFFLNFFLLSSSYNGAWWYLQTYVILVLLSPVFIKIIQKHHFILVLAVSGIIYSITYLQRIKHVIDFGDNTALNIVVNAIVLVGTSQLAFVVGVIFAKEKIYSIIYNWFYNIPFKNALCLMGILMLVIIHGFIETMFIAPFTAIAFICIFNLMNKNELVEELLLFVGDHSTNLWLTHMFFYMTIFPTLVFAVRYPILIFLWLVILCLFTSFGINSLYHPIVKLIDSKLGGNSKKYQINRDNKSIS</sequence>
<evidence type="ECO:0000256" key="1">
    <source>
        <dbReference type="ARBA" id="ARBA00004370"/>
    </source>
</evidence>
<comment type="similarity">
    <text evidence="2">Belongs to the acyltransferase 3 family.</text>
</comment>
<feature type="transmembrane region" description="Helical" evidence="3">
    <location>
        <begin position="92"/>
        <end position="116"/>
    </location>
</feature>
<evidence type="ECO:0000259" key="4">
    <source>
        <dbReference type="Pfam" id="PF01757"/>
    </source>
</evidence>
<feature type="transmembrane region" description="Helical" evidence="3">
    <location>
        <begin position="136"/>
        <end position="155"/>
    </location>
</feature>
<dbReference type="OrthoDB" id="9807022at2"/>
<feature type="transmembrane region" description="Helical" evidence="3">
    <location>
        <begin position="319"/>
        <end position="338"/>
    </location>
</feature>
<organism evidence="5 6">
    <name type="scientific">Oceanobacillus zhaokaii</name>
    <dbReference type="NCBI Taxonomy" id="2052660"/>
    <lineage>
        <taxon>Bacteria</taxon>
        <taxon>Bacillati</taxon>
        <taxon>Bacillota</taxon>
        <taxon>Bacilli</taxon>
        <taxon>Bacillales</taxon>
        <taxon>Bacillaceae</taxon>
        <taxon>Oceanobacillus</taxon>
    </lineage>
</organism>
<feature type="domain" description="Acyltransferase 3" evidence="4">
    <location>
        <begin position="8"/>
        <end position="334"/>
    </location>
</feature>
<evidence type="ECO:0000313" key="5">
    <source>
        <dbReference type="EMBL" id="AXI10768.1"/>
    </source>
</evidence>
<protein>
    <submittedName>
        <fullName evidence="5">Acyltransferase</fullName>
    </submittedName>
</protein>
<keyword evidence="6" id="KW-1185">Reference proteome</keyword>
<dbReference type="Proteomes" id="UP000253908">
    <property type="component" value="Chromosome"/>
</dbReference>
<dbReference type="EMBL" id="CP024848">
    <property type="protein sequence ID" value="AXI10768.1"/>
    <property type="molecule type" value="Genomic_DNA"/>
</dbReference>
<feature type="transmembrane region" description="Helical" evidence="3">
    <location>
        <begin position="294"/>
        <end position="313"/>
    </location>
</feature>
<keyword evidence="5" id="KW-0808">Transferase</keyword>
<dbReference type="GO" id="GO:0016747">
    <property type="term" value="F:acyltransferase activity, transferring groups other than amino-acyl groups"/>
    <property type="evidence" value="ECO:0007669"/>
    <property type="project" value="InterPro"/>
</dbReference>
<comment type="subcellular location">
    <subcellularLocation>
        <location evidence="1">Membrane</location>
    </subcellularLocation>
</comment>
<keyword evidence="3" id="KW-0812">Transmembrane</keyword>
<feature type="transmembrane region" description="Helical" evidence="3">
    <location>
        <begin position="162"/>
        <end position="180"/>
    </location>
</feature>
<reference evidence="6" key="1">
    <citation type="submission" date="2017-11" db="EMBL/GenBank/DDBJ databases">
        <authorList>
            <person name="Zhu W."/>
        </authorList>
    </citation>
    <scope>NUCLEOTIDE SEQUENCE [LARGE SCALE GENOMIC DNA]</scope>
    <source>
        <strain evidence="6">160</strain>
    </source>
</reference>
<evidence type="ECO:0000256" key="3">
    <source>
        <dbReference type="SAM" id="Phobius"/>
    </source>
</evidence>
<gene>
    <name evidence="5" type="ORF">CUC15_18255</name>
</gene>
<keyword evidence="3" id="KW-1133">Transmembrane helix</keyword>
<keyword evidence="3" id="KW-0472">Membrane</keyword>
<feature type="transmembrane region" description="Helical" evidence="3">
    <location>
        <begin position="256"/>
        <end position="274"/>
    </location>
</feature>
<name>A0A345PL88_9BACI</name>
<dbReference type="KEGG" id="ocn:CUC15_18255"/>
<evidence type="ECO:0000313" key="6">
    <source>
        <dbReference type="Proteomes" id="UP000253908"/>
    </source>
</evidence>
<dbReference type="AlphaFoldDB" id="A0A345PL88"/>
<feature type="transmembrane region" description="Helical" evidence="3">
    <location>
        <begin position="192"/>
        <end position="217"/>
    </location>
</feature>
<dbReference type="RefSeq" id="WP_114918054.1">
    <property type="nucleotide sequence ID" value="NZ_CP024848.1"/>
</dbReference>
<evidence type="ECO:0000256" key="2">
    <source>
        <dbReference type="ARBA" id="ARBA00007400"/>
    </source>
</evidence>
<accession>A0A345PL88</accession>
<keyword evidence="5" id="KW-0012">Acyltransferase</keyword>
<dbReference type="Pfam" id="PF01757">
    <property type="entry name" value="Acyl_transf_3"/>
    <property type="match status" value="1"/>
</dbReference>
<feature type="transmembrane region" description="Helical" evidence="3">
    <location>
        <begin position="9"/>
        <end position="26"/>
    </location>
</feature>
<proteinExistence type="inferred from homology"/>
<dbReference type="InterPro" id="IPR002656">
    <property type="entry name" value="Acyl_transf_3_dom"/>
</dbReference>
<feature type="transmembrane region" description="Helical" evidence="3">
    <location>
        <begin position="229"/>
        <end position="250"/>
    </location>
</feature>